<feature type="transmembrane region" description="Helical" evidence="1">
    <location>
        <begin position="389"/>
        <end position="408"/>
    </location>
</feature>
<evidence type="ECO:0008006" key="4">
    <source>
        <dbReference type="Google" id="ProtNLM"/>
    </source>
</evidence>
<evidence type="ECO:0000313" key="2">
    <source>
        <dbReference type="EMBL" id="PMP11313.1"/>
    </source>
</evidence>
<feature type="transmembrane region" description="Helical" evidence="1">
    <location>
        <begin position="33"/>
        <end position="54"/>
    </location>
</feature>
<feature type="transmembrane region" description="Helical" evidence="1">
    <location>
        <begin position="182"/>
        <end position="204"/>
    </location>
</feature>
<feature type="transmembrane region" description="Helical" evidence="1">
    <location>
        <begin position="7"/>
        <end position="27"/>
    </location>
</feature>
<organism evidence="2 3">
    <name type="scientific">Vibrio breoganii</name>
    <dbReference type="NCBI Taxonomy" id="553239"/>
    <lineage>
        <taxon>Bacteria</taxon>
        <taxon>Pseudomonadati</taxon>
        <taxon>Pseudomonadota</taxon>
        <taxon>Gammaproteobacteria</taxon>
        <taxon>Vibrionales</taxon>
        <taxon>Vibrionaceae</taxon>
        <taxon>Vibrio</taxon>
    </lineage>
</organism>
<evidence type="ECO:0000256" key="1">
    <source>
        <dbReference type="SAM" id="Phobius"/>
    </source>
</evidence>
<gene>
    <name evidence="2" type="ORF">BCS93_08865</name>
</gene>
<evidence type="ECO:0000313" key="3">
    <source>
        <dbReference type="Proteomes" id="UP000235611"/>
    </source>
</evidence>
<accession>A0AAP8SXI3</accession>
<comment type="caution">
    <text evidence="2">The sequence shown here is derived from an EMBL/GenBank/DDBJ whole genome shotgun (WGS) entry which is preliminary data.</text>
</comment>
<dbReference type="Proteomes" id="UP000235611">
    <property type="component" value="Unassembled WGS sequence"/>
</dbReference>
<dbReference type="EMBL" id="MDBO01000062">
    <property type="protein sequence ID" value="PMP11313.1"/>
    <property type="molecule type" value="Genomic_DNA"/>
</dbReference>
<proteinExistence type="predicted"/>
<feature type="transmembrane region" description="Helical" evidence="1">
    <location>
        <begin position="447"/>
        <end position="467"/>
    </location>
</feature>
<feature type="transmembrane region" description="Helical" evidence="1">
    <location>
        <begin position="250"/>
        <end position="270"/>
    </location>
</feature>
<keyword evidence="1" id="KW-1133">Transmembrane helix</keyword>
<feature type="transmembrane region" description="Helical" evidence="1">
    <location>
        <begin position="110"/>
        <end position="131"/>
    </location>
</feature>
<dbReference type="AlphaFoldDB" id="A0AAP8SXI3"/>
<keyword evidence="1" id="KW-0472">Membrane</keyword>
<protein>
    <recommendedName>
        <fullName evidence="4">Oligosaccharide repeat unit polymerase</fullName>
    </recommendedName>
</protein>
<feature type="transmembrane region" description="Helical" evidence="1">
    <location>
        <begin position="414"/>
        <end position="435"/>
    </location>
</feature>
<sequence>MIHNKTLYFFVATIVTFIIAAWDYSMVSSKNSALTMIFLFSQLLVVSAYLLFAIKSKPEVVVYPIFWFYVVYTLYYSVGPLIYFTGHVASLEAMNAYHAVNTASIKQTNLINSLFIMITTFVFLFFSGAILSNNNSFSLKDLISQENSTRYAVIMLVVGLPVKIFLYLPIMFGMIDADASKVVHFVSMFPSLSIIFLTISFGSFKYSRLLTFSVFVLEFLLGVLSLSKFLVLLPFISLIIGLAFCNKFKGIFFSAIVAILVYISIVPVVTQSRNFILNMSGNISDANYAQRVAIIGSVAIYGKESSDIEKIGWWTRLSYVNAQAFALEQYDKNLPGESLKYAALSFIPRVLWPDKPEISFLGRYFNTIATGSDSSASAPGFAAESYWNFGYSGVLILAFIFGLSISLFSLYSSIVIYSGGIVYLLVIFIGINIAIRVDGWIAMSYSAPLVMALLVHIFIKIITSIRFKT</sequence>
<name>A0AAP8SXI3_9VIBR</name>
<feature type="transmembrane region" description="Helical" evidence="1">
    <location>
        <begin position="151"/>
        <end position="170"/>
    </location>
</feature>
<feature type="transmembrane region" description="Helical" evidence="1">
    <location>
        <begin position="66"/>
        <end position="90"/>
    </location>
</feature>
<feature type="transmembrane region" description="Helical" evidence="1">
    <location>
        <begin position="216"/>
        <end position="244"/>
    </location>
</feature>
<reference evidence="3" key="1">
    <citation type="submission" date="2016-07" db="EMBL/GenBank/DDBJ databases">
        <title>Nontailed viruses are major unrecognized killers of bacteria in the ocean.</title>
        <authorList>
            <person name="Kauffman K."/>
            <person name="Hussain F."/>
            <person name="Yang J."/>
            <person name="Arevalo P."/>
            <person name="Brown J."/>
            <person name="Cutler M."/>
            <person name="Kelly L."/>
            <person name="Polz M.F."/>
        </authorList>
    </citation>
    <scope>NUCLEOTIDE SEQUENCE [LARGE SCALE GENOMIC DNA]</scope>
    <source>
        <strain evidence="3">10N.222.49.A5</strain>
    </source>
</reference>
<keyword evidence="1" id="KW-0812">Transmembrane</keyword>